<sequence length="221" mass="25412">MKIIYAIAVLMCFGFTFGAHAQTDEKEDPGFDYGQFKNEFSVDLIPIINGDLPARFFYRRNYTTPNGRMMAFRMGLGGSMTTNPADVMYESVNFERQRTFNYQGLIGLEFQKSISPKFIGYQGVDFIIGETITRFDEPERMNILQHYQQSDFSIGGAYFWGAKYHILPRLSVFAEMALLVSNNSITNSTLRNFDRRDTVSSQSALQLRFLPIRNISIAYHF</sequence>
<comment type="caution">
    <text evidence="2">The sequence shown here is derived from an EMBL/GenBank/DDBJ whole genome shotgun (WGS) entry which is preliminary data.</text>
</comment>
<evidence type="ECO:0000313" key="2">
    <source>
        <dbReference type="EMBL" id="MBS9522430.1"/>
    </source>
</evidence>
<proteinExistence type="predicted"/>
<protein>
    <recommendedName>
        <fullName evidence="4">Outer membrane beta-barrel protein</fullName>
    </recommendedName>
</protein>
<organism evidence="2 3">
    <name type="scientific">Litoribacter ruber</name>
    <dbReference type="NCBI Taxonomy" id="702568"/>
    <lineage>
        <taxon>Bacteria</taxon>
        <taxon>Pseudomonadati</taxon>
        <taxon>Bacteroidota</taxon>
        <taxon>Cytophagia</taxon>
        <taxon>Cytophagales</taxon>
        <taxon>Cyclobacteriaceae</taxon>
        <taxon>Litoribacter</taxon>
    </lineage>
</organism>
<evidence type="ECO:0000313" key="3">
    <source>
        <dbReference type="Proteomes" id="UP001319104"/>
    </source>
</evidence>
<dbReference type="AlphaFoldDB" id="A0AAP2CF09"/>
<dbReference type="Proteomes" id="UP001319104">
    <property type="component" value="Unassembled WGS sequence"/>
</dbReference>
<name>A0AAP2CF09_9BACT</name>
<accession>A0AAP2CF09</accession>
<reference evidence="2 3" key="1">
    <citation type="submission" date="2021-05" db="EMBL/GenBank/DDBJ databases">
        <authorList>
            <person name="Zhang Z.D."/>
            <person name="Osman G."/>
        </authorList>
    </citation>
    <scope>NUCLEOTIDE SEQUENCE [LARGE SCALE GENOMIC DNA]</scope>
    <source>
        <strain evidence="2 3">KCTC 32217</strain>
    </source>
</reference>
<evidence type="ECO:0000256" key="1">
    <source>
        <dbReference type="SAM" id="SignalP"/>
    </source>
</evidence>
<feature type="signal peptide" evidence="1">
    <location>
        <begin position="1"/>
        <end position="21"/>
    </location>
</feature>
<feature type="chain" id="PRO_5042985958" description="Outer membrane beta-barrel protein" evidence="1">
    <location>
        <begin position="22"/>
        <end position="221"/>
    </location>
</feature>
<evidence type="ECO:0008006" key="4">
    <source>
        <dbReference type="Google" id="ProtNLM"/>
    </source>
</evidence>
<keyword evidence="3" id="KW-1185">Reference proteome</keyword>
<keyword evidence="1" id="KW-0732">Signal</keyword>
<dbReference type="EMBL" id="JAHCMY010000001">
    <property type="protein sequence ID" value="MBS9522430.1"/>
    <property type="molecule type" value="Genomic_DNA"/>
</dbReference>
<dbReference type="RefSeq" id="WP_213943333.1">
    <property type="nucleotide sequence ID" value="NZ_JAHCMY010000001.1"/>
</dbReference>
<gene>
    <name evidence="2" type="ORF">KI659_00225</name>
</gene>